<dbReference type="SUPFAM" id="SSF82199">
    <property type="entry name" value="SET domain"/>
    <property type="match status" value="1"/>
</dbReference>
<accession>A0A6G0W4N7</accession>
<dbReference type="VEuPathDB" id="FungiDB:AeMF1_014290"/>
<dbReference type="InterPro" id="IPR046341">
    <property type="entry name" value="SET_dom_sf"/>
</dbReference>
<feature type="domain" description="Crinkler effector protein N-terminal" evidence="4">
    <location>
        <begin position="2"/>
        <end position="105"/>
    </location>
</feature>
<dbReference type="Proteomes" id="UP000481153">
    <property type="component" value="Unassembled WGS sequence"/>
</dbReference>
<dbReference type="EMBL" id="VJMJ01000352">
    <property type="protein sequence ID" value="KAF0722001.1"/>
    <property type="molecule type" value="Genomic_DNA"/>
</dbReference>
<evidence type="ECO:0000259" key="4">
    <source>
        <dbReference type="Pfam" id="PF20147"/>
    </source>
</evidence>
<comment type="caution">
    <text evidence="5">The sequence shown here is derived from an EMBL/GenBank/DDBJ whole genome shotgun (WGS) entry which is preliminary data.</text>
</comment>
<sequence>MLTLFAAVVGDKFPFSVKIDASENVHALKKKIMEEIPYDGCAMYLQLYLAKTPDGTWLNSNDAKDVALDEEGNLQHYKMMNPTHFINRYFKATDLAEELIHVLVVVQDGEVGPVTGKRSNEEIGDILEERMSKFIKKGKKSEHLSTMDSIQKRAILDKTALNVRVLQMKEPIDESIPVFKWNGELAENQENQRAQYMAYLSTQLGTLLDEFLLLDIANDKSVLDTKDPRLPFQLSGTADILLVDKSMFTDMVPLSGLCLVIELKKKVEKKHLNQAIGQLVCASIKAPLDCYPMSLLTDLNGRWFFSFLSDKNVLTHVEFRYPKNAIDFIKATIVDQSEDDVLPLPYLAVPFKKLRVDDFLPRPVDGHAAEMMENFELMADELEPEFLIAKRAEYAQHLFFSQARVFQDITKPIVATEDLAAGQTIFQEIAIVSSGFGHSFDDCGCHGDDEPVEAHVEPETLDEDDLETVSPAVVQEFDALMSYCEGHPVLSMVDIRKNLFKLLRLYELDATSLTLLLTLEINKEEASEYLEAATGLRREHPSIIPPGLSDDDVAHLIGLLNNKYCHALEEIQGSGVFIYMSLLAHSCLPNCNLTVTGNTMWLGTARDGNLQHYKEMGPTHFINRYFKATDLAEKRIHVMVVVPDGQFGRATCKLSNEEHGEIVKIVHKVMRDSAEKVSVHSLSNMDSLMKQRILNKMVLKVAVLEMEEPRDTSIPGYPWIEDYFENQEGPRAQYMTYLETHLMTLLDTFSLQDIASEKSALDTKDPRLPLLLKGIADVLLVDKSMFTDLVPLSGLCLVMNVKKKIERKYVNQAIGQLVCASIKVPLDCYPMSLLTGLNGVWFFTYFSDKNELTHVEFRYPKNAIDFIKATIVDQSERAVLPLPYLAVPFKKLRVDDFLPRPVDGHAAAMMENFELMADELEPEFLMARRMEYAMHLVQSIPMFACMDMPTMS</sequence>
<dbReference type="VEuPathDB" id="FungiDB:AeMF1_007208"/>
<gene>
    <name evidence="5" type="ORF">Ae201684_018751</name>
</gene>
<dbReference type="GO" id="GO:0005576">
    <property type="term" value="C:extracellular region"/>
    <property type="evidence" value="ECO:0007669"/>
    <property type="project" value="UniProtKB-SubCell"/>
</dbReference>
<dbReference type="GO" id="GO:0043657">
    <property type="term" value="C:host cell"/>
    <property type="evidence" value="ECO:0007669"/>
    <property type="project" value="UniProtKB-SubCell"/>
</dbReference>
<organism evidence="5 6">
    <name type="scientific">Aphanomyces euteiches</name>
    <dbReference type="NCBI Taxonomy" id="100861"/>
    <lineage>
        <taxon>Eukaryota</taxon>
        <taxon>Sar</taxon>
        <taxon>Stramenopiles</taxon>
        <taxon>Oomycota</taxon>
        <taxon>Saprolegniomycetes</taxon>
        <taxon>Saprolegniales</taxon>
        <taxon>Verrucalvaceae</taxon>
        <taxon>Aphanomyces</taxon>
    </lineage>
</organism>
<dbReference type="Pfam" id="PF20147">
    <property type="entry name" value="Crinkler"/>
    <property type="match status" value="1"/>
</dbReference>
<keyword evidence="6" id="KW-1185">Reference proteome</keyword>
<reference evidence="5 6" key="1">
    <citation type="submission" date="2019-07" db="EMBL/GenBank/DDBJ databases">
        <title>Genomics analysis of Aphanomyces spp. identifies a new class of oomycete effector associated with host adaptation.</title>
        <authorList>
            <person name="Gaulin E."/>
        </authorList>
    </citation>
    <scope>NUCLEOTIDE SEQUENCE [LARGE SCALE GENOMIC DNA]</scope>
    <source>
        <strain evidence="5 6">ATCC 201684</strain>
    </source>
</reference>
<dbReference type="VEuPathDB" id="FungiDB:AeMF1_008636"/>
<keyword evidence="3" id="KW-0964">Secreted</keyword>
<evidence type="ECO:0000256" key="1">
    <source>
        <dbReference type="ARBA" id="ARBA00004340"/>
    </source>
</evidence>
<proteinExistence type="predicted"/>
<comment type="subcellular location">
    <subcellularLocation>
        <location evidence="1">Host cell</location>
    </subcellularLocation>
    <subcellularLocation>
        <location evidence="2">Secreted</location>
    </subcellularLocation>
</comment>
<name>A0A6G0W4N7_9STRA</name>
<evidence type="ECO:0000313" key="5">
    <source>
        <dbReference type="EMBL" id="KAF0722001.1"/>
    </source>
</evidence>
<protein>
    <recommendedName>
        <fullName evidence="4">Crinkler effector protein N-terminal domain-containing protein</fullName>
    </recommendedName>
</protein>
<dbReference type="InterPro" id="IPR045379">
    <property type="entry name" value="Crinkler_N"/>
</dbReference>
<evidence type="ECO:0000313" key="6">
    <source>
        <dbReference type="Proteomes" id="UP000481153"/>
    </source>
</evidence>
<evidence type="ECO:0000256" key="3">
    <source>
        <dbReference type="ARBA" id="ARBA00022525"/>
    </source>
</evidence>
<evidence type="ECO:0000256" key="2">
    <source>
        <dbReference type="ARBA" id="ARBA00004613"/>
    </source>
</evidence>
<dbReference type="AlphaFoldDB" id="A0A6G0W4N7"/>